<organism evidence="1">
    <name type="scientific">marine sediment metagenome</name>
    <dbReference type="NCBI Taxonomy" id="412755"/>
    <lineage>
        <taxon>unclassified sequences</taxon>
        <taxon>metagenomes</taxon>
        <taxon>ecological metagenomes</taxon>
    </lineage>
</organism>
<dbReference type="AlphaFoldDB" id="X1T6Z1"/>
<accession>X1T6Z1</accession>
<dbReference type="EMBL" id="BARW01008337">
    <property type="protein sequence ID" value="GAI83335.1"/>
    <property type="molecule type" value="Genomic_DNA"/>
</dbReference>
<feature type="non-terminal residue" evidence="1">
    <location>
        <position position="1"/>
    </location>
</feature>
<name>X1T6Z1_9ZZZZ</name>
<sequence length="38" mass="4378">VKYYGLRIYAMHIRGSPLENSLFLEFVKIFIISSTACP</sequence>
<evidence type="ECO:0000313" key="1">
    <source>
        <dbReference type="EMBL" id="GAI83335.1"/>
    </source>
</evidence>
<gene>
    <name evidence="1" type="ORF">S12H4_17122</name>
</gene>
<protein>
    <submittedName>
        <fullName evidence="1">Uncharacterized protein</fullName>
    </submittedName>
</protein>
<reference evidence="1" key="1">
    <citation type="journal article" date="2014" name="Front. Microbiol.">
        <title>High frequency of phylogenetically diverse reductive dehalogenase-homologous genes in deep subseafloor sedimentary metagenomes.</title>
        <authorList>
            <person name="Kawai M."/>
            <person name="Futagami T."/>
            <person name="Toyoda A."/>
            <person name="Takaki Y."/>
            <person name="Nishi S."/>
            <person name="Hori S."/>
            <person name="Arai W."/>
            <person name="Tsubouchi T."/>
            <person name="Morono Y."/>
            <person name="Uchiyama I."/>
            <person name="Ito T."/>
            <person name="Fujiyama A."/>
            <person name="Inagaki F."/>
            <person name="Takami H."/>
        </authorList>
    </citation>
    <scope>NUCLEOTIDE SEQUENCE</scope>
    <source>
        <strain evidence="1">Expedition CK06-06</strain>
    </source>
</reference>
<proteinExistence type="predicted"/>
<comment type="caution">
    <text evidence="1">The sequence shown here is derived from an EMBL/GenBank/DDBJ whole genome shotgun (WGS) entry which is preliminary data.</text>
</comment>